<comment type="catalytic activity">
    <reaction evidence="6">
        <text>cytidine(34) in tRNA(Ile2) + agmatine + ATP + H2O = 2-agmatinylcytidine(34) in tRNA(Ile2) + AMP + 2 phosphate + 2 H(+)</text>
        <dbReference type="Rhea" id="RHEA:43608"/>
        <dbReference type="Rhea" id="RHEA-COMP:10625"/>
        <dbReference type="Rhea" id="RHEA-COMP:10626"/>
        <dbReference type="ChEBI" id="CHEBI:15377"/>
        <dbReference type="ChEBI" id="CHEBI:15378"/>
        <dbReference type="ChEBI" id="CHEBI:30616"/>
        <dbReference type="ChEBI" id="CHEBI:43474"/>
        <dbReference type="ChEBI" id="CHEBI:58145"/>
        <dbReference type="ChEBI" id="CHEBI:82748"/>
        <dbReference type="ChEBI" id="CHEBI:83545"/>
        <dbReference type="ChEBI" id="CHEBI:456215"/>
        <dbReference type="EC" id="6.3.4.22"/>
    </reaction>
</comment>
<proteinExistence type="inferred from homology"/>
<comment type="caution">
    <text evidence="10">The sequence shown here is derived from an EMBL/GenBank/DDBJ whole genome shotgun (WGS) entry which is preliminary data.</text>
</comment>
<keyword evidence="2 6" id="KW-0436">Ligase</keyword>
<keyword evidence="11" id="KW-1185">Reference proteome</keyword>
<comment type="subcellular location">
    <subcellularLocation>
        <location evidence="6">Cytoplasm</location>
    </subcellularLocation>
</comment>
<dbReference type="AlphaFoldDB" id="A0AAE4S9S5"/>
<keyword evidence="4 6" id="KW-0547">Nucleotide-binding</keyword>
<dbReference type="Pfam" id="PF22641">
    <property type="entry name" value="TiaS_TCKD"/>
    <property type="match status" value="1"/>
</dbReference>
<evidence type="ECO:0000256" key="3">
    <source>
        <dbReference type="ARBA" id="ARBA00022694"/>
    </source>
</evidence>
<keyword evidence="3 6" id="KW-0819">tRNA processing</keyword>
<comment type="similarity">
    <text evidence="6">Belongs to the TiaS family.</text>
</comment>
<dbReference type="Gene3D" id="3.90.600.20">
    <property type="match status" value="1"/>
</dbReference>
<protein>
    <recommendedName>
        <fullName evidence="6">tRNA(Ile2) 2-agmatinylcytidine synthetase TiaS</fullName>
        <shortName evidence="6">tRNA(Ile2)-agm2C synthetase</shortName>
        <ecNumber evidence="6">6.3.4.22</ecNumber>
    </recommendedName>
    <alternativeName>
        <fullName evidence="6">tRNA(Ile2) agmatidine synthetase</fullName>
    </alternativeName>
</protein>
<comment type="function">
    <text evidence="6">ATP-dependent agmatine transferase that catalyzes the formation of 2-agmatinylcytidine (agm2C) at the wobble position (C34) of tRNA(Ile2), converting the codon specificity from AUG to AUA.</text>
</comment>
<dbReference type="PANTHER" id="PTHR40705">
    <property type="entry name" value="TRNA(ILE2) 2-AGMATINYLCYTIDINE SYNTHETASE TIAS"/>
    <property type="match status" value="1"/>
</dbReference>
<evidence type="ECO:0000256" key="6">
    <source>
        <dbReference type="HAMAP-Rule" id="MF_01892"/>
    </source>
</evidence>
<evidence type="ECO:0000313" key="10">
    <source>
        <dbReference type="EMBL" id="MDV0440913.1"/>
    </source>
</evidence>
<feature type="domain" description="TiaS FLD" evidence="7">
    <location>
        <begin position="133"/>
        <end position="245"/>
    </location>
</feature>
<dbReference type="InterPro" id="IPR055394">
    <property type="entry name" value="Zn_ribbon_TiaS"/>
</dbReference>
<dbReference type="GO" id="GO:0002101">
    <property type="term" value="P:tRNA wobble cytosine modification"/>
    <property type="evidence" value="ECO:0007669"/>
    <property type="project" value="UniProtKB-UniRule"/>
</dbReference>
<dbReference type="Gene3D" id="3.30.70.2200">
    <property type="match status" value="1"/>
</dbReference>
<keyword evidence="5 6" id="KW-0067">ATP-binding</keyword>
<keyword evidence="1 6" id="KW-0963">Cytoplasm</keyword>
<dbReference type="GO" id="GO:0016879">
    <property type="term" value="F:ligase activity, forming carbon-nitrogen bonds"/>
    <property type="evidence" value="ECO:0007669"/>
    <property type="project" value="UniProtKB-UniRule"/>
</dbReference>
<dbReference type="RefSeq" id="WP_338093308.1">
    <property type="nucleotide sequence ID" value="NZ_JAWDKA010000001.1"/>
</dbReference>
<evidence type="ECO:0000256" key="1">
    <source>
        <dbReference type="ARBA" id="ARBA00022490"/>
    </source>
</evidence>
<gene>
    <name evidence="6" type="primary">tiaS</name>
    <name evidence="10" type="ORF">McpAg1_00900</name>
</gene>
<dbReference type="InterPro" id="IPR013696">
    <property type="entry name" value="TiaS_FLD"/>
</dbReference>
<dbReference type="Gene3D" id="2.40.50.1010">
    <property type="match status" value="1"/>
</dbReference>
<organism evidence="10 11">
    <name type="scientific">Methanorbis furvi</name>
    <dbReference type="NCBI Taxonomy" id="3028299"/>
    <lineage>
        <taxon>Archaea</taxon>
        <taxon>Methanobacteriati</taxon>
        <taxon>Methanobacteriota</taxon>
        <taxon>Stenosarchaea group</taxon>
        <taxon>Methanomicrobia</taxon>
        <taxon>Methanomicrobiales</taxon>
        <taxon>Methanocorpusculaceae</taxon>
        <taxon>Methanorbis</taxon>
    </lineage>
</organism>
<dbReference type="CDD" id="cd04482">
    <property type="entry name" value="RPA2_OBF_like"/>
    <property type="match status" value="1"/>
</dbReference>
<evidence type="ECO:0000256" key="2">
    <source>
        <dbReference type="ARBA" id="ARBA00022598"/>
    </source>
</evidence>
<dbReference type="GO" id="GO:0005737">
    <property type="term" value="C:cytoplasm"/>
    <property type="evidence" value="ECO:0007669"/>
    <property type="project" value="UniProtKB-SubCell"/>
</dbReference>
<dbReference type="InterPro" id="IPR053870">
    <property type="entry name" value="TiaS-like_TCKD"/>
</dbReference>
<name>A0AAE4S9S5_9EURY</name>
<dbReference type="HAMAP" id="MF_01892">
    <property type="entry name" value="tRNA_Ile2_agm2C_synt"/>
    <property type="match status" value="1"/>
</dbReference>
<dbReference type="PANTHER" id="PTHR40705:SF1">
    <property type="entry name" value="TRNA(ILE2) 2-AGMATINYLCYTIDINE SYNTHETASE TIAS"/>
    <property type="match status" value="1"/>
</dbReference>
<accession>A0AAE4S9S5</accession>
<evidence type="ECO:0000256" key="5">
    <source>
        <dbReference type="ARBA" id="ARBA00022840"/>
    </source>
</evidence>
<feature type="domain" description="TiaS C-terminal zinc ribbon" evidence="9">
    <location>
        <begin position="344"/>
        <end position="377"/>
    </location>
</feature>
<evidence type="ECO:0000259" key="8">
    <source>
        <dbReference type="Pfam" id="PF22641"/>
    </source>
</evidence>
<dbReference type="Pfam" id="PF23783">
    <property type="entry name" value="Zn_ribbon_TiaS"/>
    <property type="match status" value="1"/>
</dbReference>
<reference evidence="10" key="1">
    <citation type="submission" date="2023-06" db="EMBL/GenBank/DDBJ databases">
        <title>Genome sequence of Methancorpusculaceae sp. Ag1.</title>
        <authorList>
            <person name="Protasov E."/>
            <person name="Platt K."/>
            <person name="Poehlein A."/>
            <person name="Daniel R."/>
            <person name="Brune A."/>
        </authorList>
    </citation>
    <scope>NUCLEOTIDE SEQUENCE</scope>
    <source>
        <strain evidence="10">Ag1</strain>
    </source>
</reference>
<dbReference type="Proteomes" id="UP001273136">
    <property type="component" value="Unassembled WGS sequence"/>
</dbReference>
<evidence type="ECO:0000259" key="7">
    <source>
        <dbReference type="Pfam" id="PF08489"/>
    </source>
</evidence>
<dbReference type="InterPro" id="IPR024913">
    <property type="entry name" value="tRNA_Ile2__agm2C_synt"/>
</dbReference>
<evidence type="ECO:0000256" key="4">
    <source>
        <dbReference type="ARBA" id="ARBA00022741"/>
    </source>
</evidence>
<dbReference type="EMBL" id="JAWDKA010000001">
    <property type="protein sequence ID" value="MDV0440913.1"/>
    <property type="molecule type" value="Genomic_DNA"/>
</dbReference>
<dbReference type="GO" id="GO:0005524">
    <property type="term" value="F:ATP binding"/>
    <property type="evidence" value="ECO:0007669"/>
    <property type="project" value="UniProtKB-KW"/>
</dbReference>
<dbReference type="Pfam" id="PF08489">
    <property type="entry name" value="TiaS_FLD"/>
    <property type="match status" value="1"/>
</dbReference>
<evidence type="ECO:0000259" key="9">
    <source>
        <dbReference type="Pfam" id="PF23783"/>
    </source>
</evidence>
<feature type="domain" description="TiaS-like TCKD" evidence="8">
    <location>
        <begin position="2"/>
        <end position="130"/>
    </location>
</feature>
<evidence type="ECO:0000313" key="11">
    <source>
        <dbReference type="Proteomes" id="UP001273136"/>
    </source>
</evidence>
<dbReference type="EC" id="6.3.4.22" evidence="6"/>
<sequence length="403" mass="44839">MFIGMDDTDSVDGMCTTYLGAMLAEKLQRAGCIVAELRLVRLNPNVVWKTRGNAAVCLEVLDGKPEEVFAVACELVEEFAEFDCEKTNPGVVVVEEKPDPEYYYQALQRFCTIEETIQRLDAIKAQYRGYKCGRGLIGALAAVSSVLPDATYEYLAYRSKDRFGTPRTIQPESFFVSAKATAPHTWDTVDFTAETVVCVPHGKDPVLYGIRGESPEWVAASAEMLETEQPSLTKIWKTNQGTDAHLIEYAGAPEEGFSYKVFGTVASTPETERGGHVQFLFQPEIGEQKFTVFAFEPTKEFRHMVRKLLPGDIVTLCGSYQNGVLHLEKFCLHTIAAAELRTSPKCPVCGGRMTSAGRGKGYKCRNCSGRVRDAVEMPRDMREGWYEVPPGARRHLAKPVVRM</sequence>